<dbReference type="EMBL" id="JACRTD010000006">
    <property type="protein sequence ID" value="MBC8585798.1"/>
    <property type="molecule type" value="Genomic_DNA"/>
</dbReference>
<comment type="caution">
    <text evidence="4">The sequence shown here is derived from an EMBL/GenBank/DDBJ whole genome shotgun (WGS) entry which is preliminary data.</text>
</comment>
<dbReference type="InterPro" id="IPR016047">
    <property type="entry name" value="M23ase_b-sheet_dom"/>
</dbReference>
<dbReference type="PANTHER" id="PTHR21666">
    <property type="entry name" value="PEPTIDASE-RELATED"/>
    <property type="match status" value="1"/>
</dbReference>
<dbReference type="InterPro" id="IPR050570">
    <property type="entry name" value="Cell_wall_metabolism_enzyme"/>
</dbReference>
<keyword evidence="5" id="KW-1185">Reference proteome</keyword>
<dbReference type="SUPFAM" id="SSF51261">
    <property type="entry name" value="Duplicated hybrid motif"/>
    <property type="match status" value="1"/>
</dbReference>
<feature type="domain" description="M23ase beta-sheet core" evidence="3">
    <location>
        <begin position="294"/>
        <end position="388"/>
    </location>
</feature>
<dbReference type="CDD" id="cd12797">
    <property type="entry name" value="M23_peptidase"/>
    <property type="match status" value="1"/>
</dbReference>
<evidence type="ECO:0000259" key="3">
    <source>
        <dbReference type="Pfam" id="PF01551"/>
    </source>
</evidence>
<organism evidence="4 5">
    <name type="scientific">Youxingia wuxianensis</name>
    <dbReference type="NCBI Taxonomy" id="2763678"/>
    <lineage>
        <taxon>Bacteria</taxon>
        <taxon>Bacillati</taxon>
        <taxon>Bacillota</taxon>
        <taxon>Clostridia</taxon>
        <taxon>Eubacteriales</taxon>
        <taxon>Oscillospiraceae</taxon>
        <taxon>Youxingia</taxon>
    </lineage>
</organism>
<dbReference type="Pfam" id="PF01551">
    <property type="entry name" value="Peptidase_M23"/>
    <property type="match status" value="1"/>
</dbReference>
<protein>
    <submittedName>
        <fullName evidence="4">Peptidoglycan DD-metalloendopeptidase family protein</fullName>
    </submittedName>
</protein>
<feature type="chain" id="PRO_5038993598" evidence="2">
    <location>
        <begin position="22"/>
        <end position="397"/>
    </location>
</feature>
<feature type="region of interest" description="Disordered" evidence="1">
    <location>
        <begin position="31"/>
        <end position="52"/>
    </location>
</feature>
<dbReference type="InterPro" id="IPR011055">
    <property type="entry name" value="Dup_hybrid_motif"/>
</dbReference>
<evidence type="ECO:0000313" key="5">
    <source>
        <dbReference type="Proteomes" id="UP000623678"/>
    </source>
</evidence>
<proteinExistence type="predicted"/>
<dbReference type="PANTHER" id="PTHR21666:SF270">
    <property type="entry name" value="MUREIN HYDROLASE ACTIVATOR ENVC"/>
    <property type="match status" value="1"/>
</dbReference>
<feature type="signal peptide" evidence="2">
    <location>
        <begin position="1"/>
        <end position="21"/>
    </location>
</feature>
<evidence type="ECO:0000313" key="4">
    <source>
        <dbReference type="EMBL" id="MBC8585798.1"/>
    </source>
</evidence>
<evidence type="ECO:0000256" key="1">
    <source>
        <dbReference type="SAM" id="MobiDB-lite"/>
    </source>
</evidence>
<keyword evidence="2" id="KW-0732">Signal</keyword>
<evidence type="ECO:0000256" key="2">
    <source>
        <dbReference type="SAM" id="SignalP"/>
    </source>
</evidence>
<dbReference type="AlphaFoldDB" id="A0A926ELT5"/>
<accession>A0A926ELT5</accession>
<name>A0A926ELT5_9FIRM</name>
<dbReference type="GO" id="GO:0004222">
    <property type="term" value="F:metalloendopeptidase activity"/>
    <property type="evidence" value="ECO:0007669"/>
    <property type="project" value="TreeGrafter"/>
</dbReference>
<reference evidence="4" key="1">
    <citation type="submission" date="2020-08" db="EMBL/GenBank/DDBJ databases">
        <title>Genome public.</title>
        <authorList>
            <person name="Liu C."/>
            <person name="Sun Q."/>
        </authorList>
    </citation>
    <scope>NUCLEOTIDE SEQUENCE</scope>
    <source>
        <strain evidence="4">NSJ-64</strain>
    </source>
</reference>
<gene>
    <name evidence="4" type="ORF">H8705_09390</name>
</gene>
<dbReference type="PROSITE" id="PS51257">
    <property type="entry name" value="PROKAR_LIPOPROTEIN"/>
    <property type="match status" value="1"/>
</dbReference>
<sequence length="397" mass="44024">MYMIRCCCVLAAAVLLFSACGERPAREAALSQPQSAYQEQLSSQEESRPQSKTLTVTAGEESFEIVNEETGQIIPVTSLDQLPSFLSGDEKITILDGENTVFEGTQEQLKEFVPLHDGDYTYRVTIGQDSYQFIARCDFPAKITMESNTVTLGEALVIYVEYAEEVSAYTDLDFQPAFFQTENRKMGILPVRYSTQPGIYQLTLTAGEESFPYQINVGDREFEVQYLTVDPGTTANTIENEAANLEWAEKIEPLKKICDPIKYWDGPFLQPVEGPITTEFGMIRYTNGSQVATRHSGIDIAAGAGTQVSAAGVGRVLFADFLQLTGNTVIIEHGFGVKSWYYHMESLDVKADDWVEQGNPVGKVGSTGFSTGPHLHFCMSVNDVFINPWTAFERGIY</sequence>
<dbReference type="Proteomes" id="UP000623678">
    <property type="component" value="Unassembled WGS sequence"/>
</dbReference>
<dbReference type="Gene3D" id="2.70.70.10">
    <property type="entry name" value="Glucose Permease (Domain IIA)"/>
    <property type="match status" value="1"/>
</dbReference>
<dbReference type="Gene3D" id="2.60.40.1590">
    <property type="entry name" value="Peptidoglycan hydrolase domains"/>
    <property type="match status" value="1"/>
</dbReference>